<protein>
    <submittedName>
        <fullName evidence="2">Conjugal transfer protein TraI</fullName>
    </submittedName>
</protein>
<dbReference type="Proteomes" id="UP000256373">
    <property type="component" value="Unassembled WGS sequence"/>
</dbReference>
<reference evidence="2 3" key="1">
    <citation type="submission" date="2018-07" db="EMBL/GenBank/DDBJ databases">
        <title>Dyadobacter roseus sp. nov., isolated from rose rhizosphere soil.</title>
        <authorList>
            <person name="Chen L."/>
        </authorList>
    </citation>
    <scope>NUCLEOTIDE SEQUENCE [LARGE SCALE GENOMIC DNA]</scope>
    <source>
        <strain evidence="2 3">RS19</strain>
    </source>
</reference>
<keyword evidence="3" id="KW-1185">Reference proteome</keyword>
<organism evidence="2 3">
    <name type="scientific">Dyadobacter luteus</name>
    <dbReference type="NCBI Taxonomy" id="2259619"/>
    <lineage>
        <taxon>Bacteria</taxon>
        <taxon>Pseudomonadati</taxon>
        <taxon>Bacteroidota</taxon>
        <taxon>Cytophagia</taxon>
        <taxon>Cytophagales</taxon>
        <taxon>Spirosomataceae</taxon>
        <taxon>Dyadobacter</taxon>
    </lineage>
</organism>
<evidence type="ECO:0000313" key="2">
    <source>
        <dbReference type="EMBL" id="REA60170.1"/>
    </source>
</evidence>
<dbReference type="AlphaFoldDB" id="A0A3D8YAP1"/>
<dbReference type="EMBL" id="QNUL01000012">
    <property type="protein sequence ID" value="REA60170.1"/>
    <property type="molecule type" value="Genomic_DNA"/>
</dbReference>
<accession>A0A3D8YAP1</accession>
<gene>
    <name evidence="2" type="ORF">DSL64_15975</name>
</gene>
<feature type="chain" id="PRO_5017646017" evidence="1">
    <location>
        <begin position="27"/>
        <end position="225"/>
    </location>
</feature>
<evidence type="ECO:0000256" key="1">
    <source>
        <dbReference type="SAM" id="SignalP"/>
    </source>
</evidence>
<comment type="caution">
    <text evidence="2">The sequence shown here is derived from an EMBL/GenBank/DDBJ whole genome shotgun (WGS) entry which is preliminary data.</text>
</comment>
<sequence length="225" mass="26540">MRKHIRIFLLSIFIVAASAPMQRAEAAWWEVVRQVIIRVIKAIDLGIQRQQNKIVWLQNAQKALENTMAKLQLDQITEWTQKQRDLYKEYFDELQKVKSLITYYKRIRAISDKQYRLVLQYRRAWNLVQTDKHFTPGEVAYMGKVYTGILSESIKNIDQIAAVIKALQTSMTDAKRIELINDAAERTEKNYDDLMRFTNQNMLLSIQRSRSQQDVETIRLLYGIP</sequence>
<evidence type="ECO:0000313" key="3">
    <source>
        <dbReference type="Proteomes" id="UP000256373"/>
    </source>
</evidence>
<proteinExistence type="predicted"/>
<dbReference type="RefSeq" id="WP_115831915.1">
    <property type="nucleotide sequence ID" value="NZ_QNUL01000012.1"/>
</dbReference>
<keyword evidence="1" id="KW-0732">Signal</keyword>
<dbReference type="OrthoDB" id="793529at2"/>
<feature type="signal peptide" evidence="1">
    <location>
        <begin position="1"/>
        <end position="26"/>
    </location>
</feature>
<name>A0A3D8YAP1_9BACT</name>